<gene>
    <name evidence="1" type="ORF">HB759_09545</name>
</gene>
<dbReference type="EMBL" id="JAAROL010000003">
    <property type="protein sequence ID" value="MBC1332174.1"/>
    <property type="molecule type" value="Genomic_DNA"/>
</dbReference>
<dbReference type="AlphaFoldDB" id="A0A7X0WET9"/>
<evidence type="ECO:0000313" key="2">
    <source>
        <dbReference type="Proteomes" id="UP000532866"/>
    </source>
</evidence>
<comment type="caution">
    <text evidence="1">The sequence shown here is derived from an EMBL/GenBank/DDBJ whole genome shotgun (WGS) entry which is preliminary data.</text>
</comment>
<dbReference type="Proteomes" id="UP000532866">
    <property type="component" value="Unassembled WGS sequence"/>
</dbReference>
<dbReference type="RefSeq" id="WP_185364002.1">
    <property type="nucleotide sequence ID" value="NZ_JAARNB010000002.1"/>
</dbReference>
<sequence>MESNLPKVRAGFYLVGDDFDLDYVTKKLYVSPTSTRTKNDFPVSTMAHTIWELETEKEFCKAVCWQIEKLLDKLKGKENIISELCNELNLEAIFTIVVNMESGDGPELVLTKEIVSFIGAVNAEIGFDLYID</sequence>
<dbReference type="InterPro" id="IPR025459">
    <property type="entry name" value="DUF4279"/>
</dbReference>
<protein>
    <submittedName>
        <fullName evidence="1">DUF4279 domain-containing protein</fullName>
    </submittedName>
</protein>
<reference evidence="1 2" key="1">
    <citation type="submission" date="2020-03" db="EMBL/GenBank/DDBJ databases">
        <title>Soil Listeria distribution.</title>
        <authorList>
            <person name="Liao J."/>
            <person name="Wiedmann M."/>
        </authorList>
    </citation>
    <scope>NUCLEOTIDE SEQUENCE [LARGE SCALE GENOMIC DNA]</scope>
    <source>
        <strain evidence="1 2">FSL L7-1833</strain>
    </source>
</reference>
<accession>A0A7X0WET9</accession>
<organism evidence="1 2">
    <name type="scientific">Listeria booriae</name>
    <dbReference type="NCBI Taxonomy" id="1552123"/>
    <lineage>
        <taxon>Bacteria</taxon>
        <taxon>Bacillati</taxon>
        <taxon>Bacillota</taxon>
        <taxon>Bacilli</taxon>
        <taxon>Bacillales</taxon>
        <taxon>Listeriaceae</taxon>
        <taxon>Listeria</taxon>
    </lineage>
</organism>
<evidence type="ECO:0000313" key="1">
    <source>
        <dbReference type="EMBL" id="MBC1332174.1"/>
    </source>
</evidence>
<name>A0A7X0WET9_9LIST</name>
<dbReference type="Pfam" id="PF14106">
    <property type="entry name" value="DUF4279"/>
    <property type="match status" value="1"/>
</dbReference>
<proteinExistence type="predicted"/>